<proteinExistence type="inferred from homology"/>
<dbReference type="Gene3D" id="1.20.1460.20">
    <property type="match status" value="1"/>
</dbReference>
<evidence type="ECO:0000256" key="5">
    <source>
        <dbReference type="ARBA" id="ARBA00022989"/>
    </source>
</evidence>
<dbReference type="GO" id="GO:0051117">
    <property type="term" value="F:ATPase binding"/>
    <property type="evidence" value="ECO:0007669"/>
    <property type="project" value="TreeGrafter"/>
</dbReference>
<comment type="similarity">
    <text evidence="2">Belongs to the V-ATPase 116 kDa subunit family.</text>
</comment>
<evidence type="ECO:0000256" key="3">
    <source>
        <dbReference type="ARBA" id="ARBA00022448"/>
    </source>
</evidence>
<comment type="subcellular location">
    <subcellularLocation>
        <location evidence="1">Membrane</location>
        <topology evidence="1">Multi-pass membrane protein</topology>
    </subcellularLocation>
</comment>
<feature type="transmembrane region" description="Helical" evidence="8">
    <location>
        <begin position="407"/>
        <end position="427"/>
    </location>
</feature>
<keyword evidence="3" id="KW-0813">Transport</keyword>
<sequence length="672" mass="74819">MSVRNMQRITIYALKKHRKAILESLQRKGVLEVENLQLEDSAFVKEQTAQKQALFLKTSSAAGQAYEALCSYLPEKRKLLSMFEGRKPISVAEYNAFVAESSEIMRTAYRVNDLQKSISEARAEIIRLQTQMEALQPWKTFDLSLRFQGTVATAAFIGTLPEFFSYAQLLSRLARLLPQIQDLALEIVSASQEQTCFFLVCSRSSAQQVEEALRSMGYARPPADSEFTPVQRIAQLKEHIREEKNAIETAQAEIASYAGMKNAFRFMEDYYIMRAEKYSVIERLENTKHMFLLTGYAMADRVYEIASELTKKYGAAVEVEQPEEKETPPVALQNNRFAQPVESVLETYSLPARGEVDPTFVMSIFYYIFFGMMFSDAGYGLVMTLGCAFLLKKFKNMEEGLKKSVKMFLGCGISTVFWGVLFGSYFGDAVTVIGKTFFNVDVAIPPLWFNPVEGTNSMTLLMVAFLLGIIHIFVGLGMQGYMHIKNGRPLDAVCDVLSWYLLVGGGILALLSIDMLKSLTGFVLPPVCMAIGGICAAAGAVLILCFAGRGSRPVKRFLKGAYGLYGVTGYLSDILSYSRLLALGLATGVIAQVFNQIGAMFGGGIGILPFTVVFLIGHTLNISINALGAYVHTNRLQFVEFFGKFYEGGGKKFTPFQINTKHYKIKEEIYHG</sequence>
<evidence type="ECO:0000313" key="9">
    <source>
        <dbReference type="EMBL" id="HIQ80219.1"/>
    </source>
</evidence>
<keyword evidence="4 8" id="KW-0812">Transmembrane</keyword>
<dbReference type="InterPro" id="IPR002490">
    <property type="entry name" value="V-ATPase_116kDa_su"/>
</dbReference>
<dbReference type="GO" id="GO:0016471">
    <property type="term" value="C:vacuolar proton-transporting V-type ATPase complex"/>
    <property type="evidence" value="ECO:0007669"/>
    <property type="project" value="TreeGrafter"/>
</dbReference>
<feature type="transmembrane region" description="Helical" evidence="8">
    <location>
        <begin position="364"/>
        <end position="391"/>
    </location>
</feature>
<dbReference type="Pfam" id="PF01496">
    <property type="entry name" value="V_ATPase_I"/>
    <property type="match status" value="2"/>
</dbReference>
<dbReference type="AlphaFoldDB" id="A0A9D0ZIY9"/>
<evidence type="ECO:0000256" key="1">
    <source>
        <dbReference type="ARBA" id="ARBA00004141"/>
    </source>
</evidence>
<protein>
    <submittedName>
        <fullName evidence="9">V-type ATP synthase subunit I</fullName>
    </submittedName>
</protein>
<dbReference type="PANTHER" id="PTHR11629:SF63">
    <property type="entry name" value="V-TYPE PROTON ATPASE SUBUNIT A"/>
    <property type="match status" value="1"/>
</dbReference>
<evidence type="ECO:0000256" key="7">
    <source>
        <dbReference type="ARBA" id="ARBA00023136"/>
    </source>
</evidence>
<dbReference type="GO" id="GO:0046961">
    <property type="term" value="F:proton-transporting ATPase activity, rotational mechanism"/>
    <property type="evidence" value="ECO:0007669"/>
    <property type="project" value="InterPro"/>
</dbReference>
<dbReference type="EMBL" id="DVFW01000018">
    <property type="protein sequence ID" value="HIQ80219.1"/>
    <property type="molecule type" value="Genomic_DNA"/>
</dbReference>
<evidence type="ECO:0000313" key="10">
    <source>
        <dbReference type="Proteomes" id="UP000886787"/>
    </source>
</evidence>
<feature type="transmembrane region" description="Helical" evidence="8">
    <location>
        <begin position="523"/>
        <end position="547"/>
    </location>
</feature>
<feature type="transmembrane region" description="Helical" evidence="8">
    <location>
        <begin position="607"/>
        <end position="631"/>
    </location>
</feature>
<evidence type="ECO:0000256" key="4">
    <source>
        <dbReference type="ARBA" id="ARBA00022692"/>
    </source>
</evidence>
<accession>A0A9D0ZIY9</accession>
<reference evidence="9" key="2">
    <citation type="journal article" date="2021" name="PeerJ">
        <title>Extensive microbial diversity within the chicken gut microbiome revealed by metagenomics and culture.</title>
        <authorList>
            <person name="Gilroy R."/>
            <person name="Ravi A."/>
            <person name="Getino M."/>
            <person name="Pursley I."/>
            <person name="Horton D.L."/>
            <person name="Alikhan N.F."/>
            <person name="Baker D."/>
            <person name="Gharbi K."/>
            <person name="Hall N."/>
            <person name="Watson M."/>
            <person name="Adriaenssens E.M."/>
            <person name="Foster-Nyarko E."/>
            <person name="Jarju S."/>
            <person name="Secka A."/>
            <person name="Antonio M."/>
            <person name="Oren A."/>
            <person name="Chaudhuri R.R."/>
            <person name="La Ragione R."/>
            <person name="Hildebrand F."/>
            <person name="Pallen M.J."/>
        </authorList>
    </citation>
    <scope>NUCLEOTIDE SEQUENCE</scope>
    <source>
        <strain evidence="9">ChiSjej1B19-3389</strain>
    </source>
</reference>
<organism evidence="9 10">
    <name type="scientific">Candidatus Scatavimonas merdigallinarum</name>
    <dbReference type="NCBI Taxonomy" id="2840914"/>
    <lineage>
        <taxon>Bacteria</taxon>
        <taxon>Bacillati</taxon>
        <taxon>Bacillota</taxon>
        <taxon>Clostridia</taxon>
        <taxon>Eubacteriales</taxon>
        <taxon>Oscillospiraceae</taxon>
        <taxon>Oscillospiraceae incertae sedis</taxon>
        <taxon>Candidatus Scatavimonas</taxon>
    </lineage>
</organism>
<keyword evidence="5 8" id="KW-1133">Transmembrane helix</keyword>
<reference evidence="9" key="1">
    <citation type="submission" date="2020-10" db="EMBL/GenBank/DDBJ databases">
        <authorList>
            <person name="Gilroy R."/>
        </authorList>
    </citation>
    <scope>NUCLEOTIDE SEQUENCE</scope>
    <source>
        <strain evidence="9">ChiSjej1B19-3389</strain>
    </source>
</reference>
<dbReference type="Proteomes" id="UP000886787">
    <property type="component" value="Unassembled WGS sequence"/>
</dbReference>
<name>A0A9D0ZIY9_9FIRM</name>
<keyword evidence="7 8" id="KW-0472">Membrane</keyword>
<evidence type="ECO:0000256" key="8">
    <source>
        <dbReference type="SAM" id="Phobius"/>
    </source>
</evidence>
<dbReference type="PANTHER" id="PTHR11629">
    <property type="entry name" value="VACUOLAR PROTON ATPASES"/>
    <property type="match status" value="1"/>
</dbReference>
<gene>
    <name evidence="9" type="ORF">IAD32_02915</name>
</gene>
<evidence type="ECO:0000256" key="6">
    <source>
        <dbReference type="ARBA" id="ARBA00023065"/>
    </source>
</evidence>
<dbReference type="GO" id="GO:0033179">
    <property type="term" value="C:proton-transporting V-type ATPase, V0 domain"/>
    <property type="evidence" value="ECO:0007669"/>
    <property type="project" value="InterPro"/>
</dbReference>
<dbReference type="Gene3D" id="3.30.70.2750">
    <property type="match status" value="1"/>
</dbReference>
<feature type="transmembrane region" description="Helical" evidence="8">
    <location>
        <begin position="490"/>
        <end position="511"/>
    </location>
</feature>
<evidence type="ECO:0000256" key="2">
    <source>
        <dbReference type="ARBA" id="ARBA00009904"/>
    </source>
</evidence>
<dbReference type="GO" id="GO:0007035">
    <property type="term" value="P:vacuolar acidification"/>
    <property type="evidence" value="ECO:0007669"/>
    <property type="project" value="TreeGrafter"/>
</dbReference>
<keyword evidence="6" id="KW-0406">Ion transport</keyword>
<dbReference type="Gene3D" id="3.30.70.2170">
    <property type="match status" value="1"/>
</dbReference>
<comment type="caution">
    <text evidence="9">The sequence shown here is derived from an EMBL/GenBank/DDBJ whole genome shotgun (WGS) entry which is preliminary data.</text>
</comment>
<feature type="transmembrane region" description="Helical" evidence="8">
    <location>
        <begin position="458"/>
        <end position="478"/>
    </location>
</feature>